<keyword evidence="7" id="KW-0732">Signal</keyword>
<sequence length="101" mass="10454">MRSRISTRTLVVTGLVLCLLLAGVASYYASAHPDGLEHVAGTLGFSGSADEHGSADSPFADYGTKGVDDGFLSGGLAGVVGVVLTGAVMWLVLRFLARRRD</sequence>
<keyword evidence="10" id="KW-1185">Reference proteome</keyword>
<organism evidence="9 10">
    <name type="scientific">Janibacter terrae</name>
    <dbReference type="NCBI Taxonomy" id="103817"/>
    <lineage>
        <taxon>Bacteria</taxon>
        <taxon>Bacillati</taxon>
        <taxon>Actinomycetota</taxon>
        <taxon>Actinomycetes</taxon>
        <taxon>Micrococcales</taxon>
        <taxon>Intrasporangiaceae</taxon>
        <taxon>Janibacter</taxon>
    </lineage>
</organism>
<name>A0ABZ2FCJ5_9MICO</name>
<comment type="subcellular location">
    <subcellularLocation>
        <location evidence="1">Cell membrane</location>
    </subcellularLocation>
</comment>
<gene>
    <name evidence="9" type="ORF">N5P18_12235</name>
</gene>
<dbReference type="InterPro" id="IPR025937">
    <property type="entry name" value="PDGLE_dom"/>
</dbReference>
<dbReference type="Pfam" id="PF13190">
    <property type="entry name" value="PDGLE"/>
    <property type="match status" value="1"/>
</dbReference>
<evidence type="ECO:0000256" key="6">
    <source>
        <dbReference type="SAM" id="Phobius"/>
    </source>
</evidence>
<dbReference type="EMBL" id="CP104874">
    <property type="protein sequence ID" value="WWF04455.1"/>
    <property type="molecule type" value="Genomic_DNA"/>
</dbReference>
<evidence type="ECO:0000256" key="5">
    <source>
        <dbReference type="ARBA" id="ARBA00023136"/>
    </source>
</evidence>
<evidence type="ECO:0000313" key="10">
    <source>
        <dbReference type="Proteomes" id="UP001381003"/>
    </source>
</evidence>
<keyword evidence="2" id="KW-1003">Cell membrane</keyword>
<feature type="chain" id="PRO_5047039222" evidence="7">
    <location>
        <begin position="32"/>
        <end position="101"/>
    </location>
</feature>
<evidence type="ECO:0000256" key="7">
    <source>
        <dbReference type="SAM" id="SignalP"/>
    </source>
</evidence>
<evidence type="ECO:0000256" key="2">
    <source>
        <dbReference type="ARBA" id="ARBA00022475"/>
    </source>
</evidence>
<evidence type="ECO:0000256" key="4">
    <source>
        <dbReference type="ARBA" id="ARBA00022989"/>
    </source>
</evidence>
<protein>
    <submittedName>
        <fullName evidence="9">PDGLE domain-containing protein</fullName>
    </submittedName>
</protein>
<proteinExistence type="predicted"/>
<evidence type="ECO:0000256" key="1">
    <source>
        <dbReference type="ARBA" id="ARBA00004236"/>
    </source>
</evidence>
<dbReference type="Proteomes" id="UP001381003">
    <property type="component" value="Chromosome"/>
</dbReference>
<dbReference type="RefSeq" id="WP_338537816.1">
    <property type="nucleotide sequence ID" value="NZ_CP104874.1"/>
</dbReference>
<feature type="domain" description="PDGLE" evidence="8">
    <location>
        <begin position="8"/>
        <end position="98"/>
    </location>
</feature>
<keyword evidence="3 6" id="KW-0812">Transmembrane</keyword>
<accession>A0ABZ2FCJ5</accession>
<reference evidence="9 10" key="1">
    <citation type="submission" date="2022-09" db="EMBL/GenBank/DDBJ databases">
        <title>Complete genome sequence of Janibacter terrae strain COS04-44, PCL-degrading bacteria isolated from oil spilled coast.</title>
        <authorList>
            <person name="Park H."/>
            <person name="Kim J.Y."/>
            <person name="An S.H."/>
            <person name="Lee C.M."/>
            <person name="Weon H.-Y."/>
        </authorList>
    </citation>
    <scope>NUCLEOTIDE SEQUENCE [LARGE SCALE GENOMIC DNA]</scope>
    <source>
        <strain evidence="9 10">COS04-44</strain>
    </source>
</reference>
<keyword evidence="4 6" id="KW-1133">Transmembrane helix</keyword>
<evidence type="ECO:0000256" key="3">
    <source>
        <dbReference type="ARBA" id="ARBA00022692"/>
    </source>
</evidence>
<evidence type="ECO:0000259" key="8">
    <source>
        <dbReference type="Pfam" id="PF13190"/>
    </source>
</evidence>
<feature type="transmembrane region" description="Helical" evidence="6">
    <location>
        <begin position="71"/>
        <end position="93"/>
    </location>
</feature>
<keyword evidence="5 6" id="KW-0472">Membrane</keyword>
<feature type="signal peptide" evidence="7">
    <location>
        <begin position="1"/>
        <end position="31"/>
    </location>
</feature>
<evidence type="ECO:0000313" key="9">
    <source>
        <dbReference type="EMBL" id="WWF04455.1"/>
    </source>
</evidence>